<dbReference type="Proteomes" id="UP001519460">
    <property type="component" value="Unassembled WGS sequence"/>
</dbReference>
<evidence type="ECO:0000313" key="2">
    <source>
        <dbReference type="Proteomes" id="UP001519460"/>
    </source>
</evidence>
<sequence length="128" mass="14048">MHYVNIFPQTWQFPYQAHSLRVPASEMNAVPDVSSTRESSLDADVTLHTPLCLSIGQPGFSLGSRGSWHPLMVLFVSVSLNTVSQAQFTVTQSTGCPQDNECIQSSSRTDIKCNRLCLPGFPVEAAEF</sequence>
<protein>
    <submittedName>
        <fullName evidence="1">Uncharacterized protein</fullName>
    </submittedName>
</protein>
<keyword evidence="2" id="KW-1185">Reference proteome</keyword>
<dbReference type="EMBL" id="JACVVK020000043">
    <property type="protein sequence ID" value="KAK7499603.1"/>
    <property type="molecule type" value="Genomic_DNA"/>
</dbReference>
<dbReference type="AlphaFoldDB" id="A0ABD0LKA4"/>
<gene>
    <name evidence="1" type="ORF">BaRGS_00009255</name>
</gene>
<evidence type="ECO:0000313" key="1">
    <source>
        <dbReference type="EMBL" id="KAK7499603.1"/>
    </source>
</evidence>
<accession>A0ABD0LKA4</accession>
<proteinExistence type="predicted"/>
<organism evidence="1 2">
    <name type="scientific">Batillaria attramentaria</name>
    <dbReference type="NCBI Taxonomy" id="370345"/>
    <lineage>
        <taxon>Eukaryota</taxon>
        <taxon>Metazoa</taxon>
        <taxon>Spiralia</taxon>
        <taxon>Lophotrochozoa</taxon>
        <taxon>Mollusca</taxon>
        <taxon>Gastropoda</taxon>
        <taxon>Caenogastropoda</taxon>
        <taxon>Sorbeoconcha</taxon>
        <taxon>Cerithioidea</taxon>
        <taxon>Batillariidae</taxon>
        <taxon>Batillaria</taxon>
    </lineage>
</organism>
<name>A0ABD0LKA4_9CAEN</name>
<comment type="caution">
    <text evidence="1">The sequence shown here is derived from an EMBL/GenBank/DDBJ whole genome shotgun (WGS) entry which is preliminary data.</text>
</comment>
<reference evidence="1 2" key="1">
    <citation type="journal article" date="2023" name="Sci. Data">
        <title>Genome assembly of the Korean intertidal mud-creeper Batillaria attramentaria.</title>
        <authorList>
            <person name="Patra A.K."/>
            <person name="Ho P.T."/>
            <person name="Jun S."/>
            <person name="Lee S.J."/>
            <person name="Kim Y."/>
            <person name="Won Y.J."/>
        </authorList>
    </citation>
    <scope>NUCLEOTIDE SEQUENCE [LARGE SCALE GENOMIC DNA]</scope>
    <source>
        <strain evidence="1">Wonlab-2016</strain>
    </source>
</reference>